<comment type="caution">
    <text evidence="2">The sequence shown here is derived from an EMBL/GenBank/DDBJ whole genome shotgun (WGS) entry which is preliminary data.</text>
</comment>
<evidence type="ECO:0000313" key="3">
    <source>
        <dbReference type="Proteomes" id="UP000440304"/>
    </source>
</evidence>
<evidence type="ECO:0000313" key="2">
    <source>
        <dbReference type="EMBL" id="MXO00071.1"/>
    </source>
</evidence>
<evidence type="ECO:0000259" key="1">
    <source>
        <dbReference type="Pfam" id="PF16998"/>
    </source>
</evidence>
<organism evidence="2 3">
    <name type="scientific">Shinella zoogloeoides</name>
    <name type="common">Crabtreella saccharophila</name>
    <dbReference type="NCBI Taxonomy" id="352475"/>
    <lineage>
        <taxon>Bacteria</taxon>
        <taxon>Pseudomonadati</taxon>
        <taxon>Pseudomonadota</taxon>
        <taxon>Alphaproteobacteria</taxon>
        <taxon>Hyphomicrobiales</taxon>
        <taxon>Rhizobiaceae</taxon>
        <taxon>Shinella</taxon>
    </lineage>
</organism>
<gene>
    <name evidence="2" type="ORF">GR156_07145</name>
</gene>
<reference evidence="2 3" key="1">
    <citation type="submission" date="2019-12" db="EMBL/GenBank/DDBJ databases">
        <title>Shinella granuli gen. nov., sp. nov., and proposal of the reclassification of Zoogloea ramigera ATCC 19623 as Shinella zoogloeoides sp. nov.</title>
        <authorList>
            <person name="Gao J."/>
        </authorList>
    </citation>
    <scope>NUCLEOTIDE SEQUENCE [LARGE SCALE GENOMIC DNA]</scope>
    <source>
        <strain evidence="2 3">DSM 287</strain>
    </source>
</reference>
<dbReference type="InterPro" id="IPR032635">
    <property type="entry name" value="Anti_2"/>
</dbReference>
<dbReference type="Proteomes" id="UP000440304">
    <property type="component" value="Unassembled WGS sequence"/>
</dbReference>
<dbReference type="EMBL" id="WUML01000004">
    <property type="protein sequence ID" value="MXO00071.1"/>
    <property type="molecule type" value="Genomic_DNA"/>
</dbReference>
<feature type="domain" description="Surface antigen" evidence="1">
    <location>
        <begin position="13"/>
        <end position="125"/>
    </location>
</feature>
<proteinExistence type="predicted"/>
<dbReference type="Pfam" id="PF16998">
    <property type="entry name" value="17kDa_Anti_2"/>
    <property type="match status" value="1"/>
</dbReference>
<name>A0A6N8TBV8_SHIZO</name>
<accession>A0A6N8TBV8</accession>
<dbReference type="AlphaFoldDB" id="A0A6N8TBV8"/>
<sequence length="127" mass="13239">MMSGVVLSGCMSGLDLFSSDSNVDTTVRTNTVPNGNTDRLTDEITVRNAVSSADLARAGGNPIPWANSASGSAGVISSIAENQDGAGRTCRDFVTTKHSYQGIASFTGRTCMGNTGEWLLLAFDRQG</sequence>
<dbReference type="OrthoDB" id="7677942at2"/>
<protein>
    <recommendedName>
        <fullName evidence="1">Surface antigen domain-containing protein</fullName>
    </recommendedName>
</protein>